<evidence type="ECO:0000313" key="1">
    <source>
        <dbReference type="EMBL" id="SFO63643.1"/>
    </source>
</evidence>
<gene>
    <name evidence="1" type="ORF">SAMN04489713_10840</name>
</gene>
<dbReference type="OrthoDB" id="5244574at2"/>
<organism evidence="1 2">
    <name type="scientific">Actinomadura madurae</name>
    <dbReference type="NCBI Taxonomy" id="1993"/>
    <lineage>
        <taxon>Bacteria</taxon>
        <taxon>Bacillati</taxon>
        <taxon>Actinomycetota</taxon>
        <taxon>Actinomycetes</taxon>
        <taxon>Streptosporangiales</taxon>
        <taxon>Thermomonosporaceae</taxon>
        <taxon>Actinomadura</taxon>
    </lineage>
</organism>
<accession>A0A1I5ITC0</accession>
<dbReference type="Proteomes" id="UP000183413">
    <property type="component" value="Unassembled WGS sequence"/>
</dbReference>
<reference evidence="1 2" key="1">
    <citation type="submission" date="2016-10" db="EMBL/GenBank/DDBJ databases">
        <authorList>
            <person name="de Groot N.N."/>
        </authorList>
    </citation>
    <scope>NUCLEOTIDE SEQUENCE [LARGE SCALE GENOMIC DNA]</scope>
    <source>
        <strain evidence="1 2">DSM 43067</strain>
    </source>
</reference>
<proteinExistence type="predicted"/>
<dbReference type="Pfam" id="PF06348">
    <property type="entry name" value="DUF1059"/>
    <property type="match status" value="1"/>
</dbReference>
<dbReference type="GeneID" id="99655750"/>
<name>A0A1I5ITC0_9ACTN</name>
<dbReference type="RefSeq" id="WP_021598022.1">
    <property type="nucleotide sequence ID" value="NZ_CP083237.1"/>
</dbReference>
<sequence>MTRQVRCECGYVARGDTDDAVISQVLAHLAADHPELVGIETADDIRGWIELLPD</sequence>
<dbReference type="InParanoid" id="A0A1I5ITC0"/>
<keyword evidence="2" id="KW-1185">Reference proteome</keyword>
<dbReference type="eggNOG" id="ENOG50336G9">
    <property type="taxonomic scope" value="Bacteria"/>
</dbReference>
<protein>
    <recommendedName>
        <fullName evidence="3">DUF1059 domain-containing protein</fullName>
    </recommendedName>
</protein>
<dbReference type="InterPro" id="IPR009409">
    <property type="entry name" value="DUF1059"/>
</dbReference>
<evidence type="ECO:0000313" key="2">
    <source>
        <dbReference type="Proteomes" id="UP000183413"/>
    </source>
</evidence>
<dbReference type="AlphaFoldDB" id="A0A1I5ITC0"/>
<dbReference type="STRING" id="1993.SAMN04489713_10840"/>
<evidence type="ECO:0008006" key="3">
    <source>
        <dbReference type="Google" id="ProtNLM"/>
    </source>
</evidence>
<dbReference type="EMBL" id="FOVH01000008">
    <property type="protein sequence ID" value="SFO63643.1"/>
    <property type="molecule type" value="Genomic_DNA"/>
</dbReference>